<sequence>MDASALKRVLIPGQIKTAGHEVKKRRVVVVEGADVVGIDEAAGRAGEVDGGDTVAGVLEQAEEPEPAPGAMAGAVHKDEVLRAPATLGKIVACG</sequence>
<dbReference type="AlphaFoldDB" id="A0A0E0F1Y2"/>
<reference evidence="1" key="1">
    <citation type="submission" date="2015-04" db="UniProtKB">
        <authorList>
            <consortium name="EnsemblPlants"/>
        </authorList>
    </citation>
    <scope>IDENTIFICATION</scope>
</reference>
<accession>A0A0E0F1Y2</accession>
<keyword evidence="2" id="KW-1185">Reference proteome</keyword>
<reference evidence="1" key="2">
    <citation type="submission" date="2018-05" db="EMBL/GenBank/DDBJ databases">
        <title>OmerRS3 (Oryza meridionalis Reference Sequence Version 3).</title>
        <authorList>
            <person name="Zhang J."/>
            <person name="Kudrna D."/>
            <person name="Lee S."/>
            <person name="Talag J."/>
            <person name="Welchert J."/>
            <person name="Wing R.A."/>
        </authorList>
    </citation>
    <scope>NUCLEOTIDE SEQUENCE [LARGE SCALE GENOMIC DNA]</scope>
    <source>
        <strain evidence="1">cv. OR44</strain>
    </source>
</reference>
<proteinExistence type="predicted"/>
<dbReference type="EnsemblPlants" id="OMERI11G01620.1">
    <property type="protein sequence ID" value="OMERI11G01620.1"/>
    <property type="gene ID" value="OMERI11G01620"/>
</dbReference>
<evidence type="ECO:0000313" key="2">
    <source>
        <dbReference type="Proteomes" id="UP000008021"/>
    </source>
</evidence>
<evidence type="ECO:0000313" key="1">
    <source>
        <dbReference type="EnsemblPlants" id="OMERI11G01620.1"/>
    </source>
</evidence>
<dbReference type="Proteomes" id="UP000008021">
    <property type="component" value="Chromosome 11"/>
</dbReference>
<protein>
    <submittedName>
        <fullName evidence="1">Uncharacterized protein</fullName>
    </submittedName>
</protein>
<dbReference type="HOGENOM" id="CLU_2389852_0_0_1"/>
<name>A0A0E0F1Y2_9ORYZ</name>
<dbReference type="Gramene" id="OMERI11G01620.1">
    <property type="protein sequence ID" value="OMERI11G01620.1"/>
    <property type="gene ID" value="OMERI11G01620"/>
</dbReference>
<organism evidence="1">
    <name type="scientific">Oryza meridionalis</name>
    <dbReference type="NCBI Taxonomy" id="40149"/>
    <lineage>
        <taxon>Eukaryota</taxon>
        <taxon>Viridiplantae</taxon>
        <taxon>Streptophyta</taxon>
        <taxon>Embryophyta</taxon>
        <taxon>Tracheophyta</taxon>
        <taxon>Spermatophyta</taxon>
        <taxon>Magnoliopsida</taxon>
        <taxon>Liliopsida</taxon>
        <taxon>Poales</taxon>
        <taxon>Poaceae</taxon>
        <taxon>BOP clade</taxon>
        <taxon>Oryzoideae</taxon>
        <taxon>Oryzeae</taxon>
        <taxon>Oryzinae</taxon>
        <taxon>Oryza</taxon>
    </lineage>
</organism>